<reference evidence="2 5" key="2">
    <citation type="submission" date="2020-12" db="EMBL/GenBank/DDBJ databases">
        <title>FDA dAtabase for Regulatory Grade micrObial Sequences (FDA-ARGOS): Supporting development and validation of Infectious Disease Dx tests.</title>
        <authorList>
            <person name="Sproer C."/>
            <person name="Gronow S."/>
            <person name="Severitt S."/>
            <person name="Schroder I."/>
            <person name="Tallon L."/>
            <person name="Sadzewicz L."/>
            <person name="Zhao X."/>
            <person name="Boylan J."/>
            <person name="Ott S."/>
            <person name="Bowen H."/>
            <person name="Vavikolanu K."/>
            <person name="Mehta A."/>
            <person name="Aluvathingal J."/>
            <person name="Nadendla S."/>
            <person name="Lowell S."/>
            <person name="Myers T."/>
            <person name="Yan Y."/>
            <person name="Sichtig H."/>
        </authorList>
    </citation>
    <scope>NUCLEOTIDE SEQUENCE [LARGE SCALE GENOMIC DNA]</scope>
    <source>
        <strain evidence="2 5">FDAARGOS_907</strain>
    </source>
</reference>
<gene>
    <name evidence="2" type="ORF">I6G64_13570</name>
    <name evidence="3" type="ORF">NCTC12961_05729</name>
</gene>
<dbReference type="Gene3D" id="2.60.40.1090">
    <property type="entry name" value="Fimbrial-type adhesion domain"/>
    <property type="match status" value="1"/>
</dbReference>
<dbReference type="GO" id="GO:0007155">
    <property type="term" value="P:cell adhesion"/>
    <property type="evidence" value="ECO:0007669"/>
    <property type="project" value="InterPro"/>
</dbReference>
<evidence type="ECO:0000313" key="2">
    <source>
        <dbReference type="EMBL" id="QPS18644.1"/>
    </source>
</evidence>
<evidence type="ECO:0000259" key="1">
    <source>
        <dbReference type="Pfam" id="PF24223"/>
    </source>
</evidence>
<evidence type="ECO:0000313" key="3">
    <source>
        <dbReference type="EMBL" id="SQI46352.1"/>
    </source>
</evidence>
<dbReference type="AlphaFoldDB" id="A0A2X4VHS0"/>
<dbReference type="EMBL" id="CP065673">
    <property type="protein sequence ID" value="QPS18644.1"/>
    <property type="molecule type" value="Genomic_DNA"/>
</dbReference>
<dbReference type="RefSeq" id="WP_063200754.1">
    <property type="nucleotide sequence ID" value="NZ_CAMITG010000008.1"/>
</dbReference>
<feature type="domain" description="Fimbrial adhesin MrpH C-terminal" evidence="1">
    <location>
        <begin position="157"/>
        <end position="266"/>
    </location>
</feature>
<evidence type="ECO:0000313" key="4">
    <source>
        <dbReference type="Proteomes" id="UP000248897"/>
    </source>
</evidence>
<sequence length="269" mass="29030">MYLRFFSYGRKLFLLVLIVFSVCFSTVSRAEIIVDAMLSYWHTGPAMTTKIVSADVNDPTPNPCYGDDSCIMYVKFDRVGGGNGIAQPTYYRMYNFKTMGEIGAELYRIGAVGREQTIGNTSTSVKCIYFGYQSRSSGNGPLPGSPCRAPIINPSQCYFDQGSANIDYGVVSADRLNGLIAQTALYVSCTQDLRVKIISAEESMGTVNLRPDGSLKAKITVNDAPLSNGYTFTATPAGTALNIKSELISLGEIPPGDFYGSTVVVISPA</sequence>
<dbReference type="InterPro" id="IPR036937">
    <property type="entry name" value="Adhesion_dom_fimbrial_sf"/>
</dbReference>
<dbReference type="Pfam" id="PF24223">
    <property type="entry name" value="MrpH_C"/>
    <property type="match status" value="1"/>
</dbReference>
<evidence type="ECO:0000313" key="5">
    <source>
        <dbReference type="Proteomes" id="UP000594967"/>
    </source>
</evidence>
<keyword evidence="5" id="KW-1185">Reference proteome</keyword>
<reference evidence="3 4" key="1">
    <citation type="submission" date="2018-06" db="EMBL/GenBank/DDBJ databases">
        <authorList>
            <consortium name="Pathogen Informatics"/>
            <person name="Doyle S."/>
        </authorList>
    </citation>
    <scope>NUCLEOTIDE SEQUENCE [LARGE SCALE GENOMIC DNA]</scope>
    <source>
        <strain evidence="3 4">NCTC12961</strain>
    </source>
</reference>
<organism evidence="3 4">
    <name type="scientific">Serratia plymuthica</name>
    <dbReference type="NCBI Taxonomy" id="82996"/>
    <lineage>
        <taxon>Bacteria</taxon>
        <taxon>Pseudomonadati</taxon>
        <taxon>Pseudomonadota</taxon>
        <taxon>Gammaproteobacteria</taxon>
        <taxon>Enterobacterales</taxon>
        <taxon>Yersiniaceae</taxon>
        <taxon>Serratia</taxon>
    </lineage>
</organism>
<dbReference type="InterPro" id="IPR057010">
    <property type="entry name" value="MrpH_C"/>
</dbReference>
<dbReference type="EMBL" id="LS483469">
    <property type="protein sequence ID" value="SQI46352.1"/>
    <property type="molecule type" value="Genomic_DNA"/>
</dbReference>
<dbReference type="Proteomes" id="UP000248897">
    <property type="component" value="Chromosome 1"/>
</dbReference>
<dbReference type="GO" id="GO:0009289">
    <property type="term" value="C:pilus"/>
    <property type="evidence" value="ECO:0007669"/>
    <property type="project" value="InterPro"/>
</dbReference>
<protein>
    <recommendedName>
        <fullName evidence="1">Fimbrial adhesin MrpH C-terminal domain-containing protein</fullName>
    </recommendedName>
</protein>
<name>A0A2X4VHS0_SERPL</name>
<proteinExistence type="predicted"/>
<dbReference type="Proteomes" id="UP000594967">
    <property type="component" value="Chromosome"/>
</dbReference>
<accession>A0A2X4VHS0</accession>